<organism evidence="2 3">
    <name type="scientific">Occultella aeris</name>
    <dbReference type="NCBI Taxonomy" id="2761496"/>
    <lineage>
        <taxon>Bacteria</taxon>
        <taxon>Bacillati</taxon>
        <taxon>Actinomycetota</taxon>
        <taxon>Actinomycetes</taxon>
        <taxon>Micrococcales</taxon>
        <taxon>Ruaniaceae</taxon>
        <taxon>Occultella</taxon>
    </lineage>
</organism>
<comment type="caution">
    <text evidence="2">The sequence shown here is derived from an EMBL/GenBank/DDBJ whole genome shotgun (WGS) entry which is preliminary data.</text>
</comment>
<dbReference type="AlphaFoldDB" id="A0A7M4DDD2"/>
<dbReference type="SUPFAM" id="SSF55729">
    <property type="entry name" value="Acyl-CoA N-acyltransferases (Nat)"/>
    <property type="match status" value="1"/>
</dbReference>
<keyword evidence="3" id="KW-1185">Reference proteome</keyword>
<evidence type="ECO:0000259" key="1">
    <source>
        <dbReference type="PROSITE" id="PS51186"/>
    </source>
</evidence>
<dbReference type="InterPro" id="IPR000182">
    <property type="entry name" value="GNAT_dom"/>
</dbReference>
<dbReference type="PANTHER" id="PTHR43792">
    <property type="entry name" value="GNAT FAMILY, PUTATIVE (AFU_ORTHOLOGUE AFUA_3G00765)-RELATED-RELATED"/>
    <property type="match status" value="1"/>
</dbReference>
<accession>A0A7M4DDD2</accession>
<dbReference type="PANTHER" id="PTHR43792:SF16">
    <property type="entry name" value="N-ACETYLTRANSFERASE DOMAIN-CONTAINING PROTEIN"/>
    <property type="match status" value="1"/>
</dbReference>
<dbReference type="EMBL" id="CACRYJ010000004">
    <property type="protein sequence ID" value="VZO34851.1"/>
    <property type="molecule type" value="Genomic_DNA"/>
</dbReference>
<dbReference type="InterPro" id="IPR016181">
    <property type="entry name" value="Acyl_CoA_acyltransferase"/>
</dbReference>
<dbReference type="Proteomes" id="UP000419743">
    <property type="component" value="Unassembled WGS sequence"/>
</dbReference>
<proteinExistence type="predicted"/>
<dbReference type="Pfam" id="PF13302">
    <property type="entry name" value="Acetyltransf_3"/>
    <property type="match status" value="1"/>
</dbReference>
<dbReference type="PROSITE" id="PS51186">
    <property type="entry name" value="GNAT"/>
    <property type="match status" value="1"/>
</dbReference>
<protein>
    <recommendedName>
        <fullName evidence="1">N-acetyltransferase domain-containing protein</fullName>
    </recommendedName>
</protein>
<dbReference type="Gene3D" id="3.40.630.30">
    <property type="match status" value="1"/>
</dbReference>
<dbReference type="InterPro" id="IPR051531">
    <property type="entry name" value="N-acetyltransferase"/>
</dbReference>
<sequence length="174" mass="19526">MTLTPMRIGHLPRLVELDRDAEVMRYLIGRARTPQEARQTWAPVCESTAADAHGLGHWVGFADGEFVGWWDAAPSEPLTRAPATAEVGWRLRREFWGGGLATEGARAVVEHCFGTVGLESVTAETMAVNLASRGVMRKLGMKHVRTEVREWDEPLPGTEEGEVIYELHRSHWRR</sequence>
<dbReference type="GO" id="GO:0016747">
    <property type="term" value="F:acyltransferase activity, transferring groups other than amino-acyl groups"/>
    <property type="evidence" value="ECO:0007669"/>
    <property type="project" value="InterPro"/>
</dbReference>
<dbReference type="RefSeq" id="WP_197522198.1">
    <property type="nucleotide sequence ID" value="NZ_CACRYJ010000004.1"/>
</dbReference>
<gene>
    <name evidence="2" type="ORF">HALOF300_00121</name>
</gene>
<reference evidence="2 3" key="1">
    <citation type="submission" date="2019-11" db="EMBL/GenBank/DDBJ databases">
        <authorList>
            <person name="Criscuolo A."/>
        </authorList>
    </citation>
    <scope>NUCLEOTIDE SEQUENCE [LARGE SCALE GENOMIC DNA]</scope>
    <source>
        <strain evidence="2">CIP111667</strain>
    </source>
</reference>
<evidence type="ECO:0000313" key="3">
    <source>
        <dbReference type="Proteomes" id="UP000419743"/>
    </source>
</evidence>
<evidence type="ECO:0000313" key="2">
    <source>
        <dbReference type="EMBL" id="VZO34851.1"/>
    </source>
</evidence>
<feature type="domain" description="N-acetyltransferase" evidence="1">
    <location>
        <begin position="1"/>
        <end position="170"/>
    </location>
</feature>
<name>A0A7M4DDD2_9MICO</name>